<evidence type="ECO:0000256" key="1">
    <source>
        <dbReference type="SAM" id="MobiDB-lite"/>
    </source>
</evidence>
<dbReference type="EMBL" id="KQ087225">
    <property type="protein sequence ID" value="KLT40994.1"/>
    <property type="molecule type" value="Genomic_DNA"/>
</dbReference>
<feature type="compositionally biased region" description="Pro residues" evidence="1">
    <location>
        <begin position="89"/>
        <end position="98"/>
    </location>
</feature>
<accession>A0A0J1B079</accession>
<evidence type="ECO:0000313" key="3">
    <source>
        <dbReference type="Proteomes" id="UP000053611"/>
    </source>
</evidence>
<name>A0A0J1B079_9TREE</name>
<feature type="region of interest" description="Disordered" evidence="1">
    <location>
        <begin position="84"/>
        <end position="122"/>
    </location>
</feature>
<evidence type="ECO:0000313" key="2">
    <source>
        <dbReference type="EMBL" id="KLT40994.1"/>
    </source>
</evidence>
<feature type="compositionally biased region" description="Low complexity" evidence="1">
    <location>
        <begin position="99"/>
        <end position="108"/>
    </location>
</feature>
<dbReference type="AlphaFoldDB" id="A0A0J1B079"/>
<organism evidence="2 3">
    <name type="scientific">Cutaneotrichosporon oleaginosum</name>
    <dbReference type="NCBI Taxonomy" id="879819"/>
    <lineage>
        <taxon>Eukaryota</taxon>
        <taxon>Fungi</taxon>
        <taxon>Dikarya</taxon>
        <taxon>Basidiomycota</taxon>
        <taxon>Agaricomycotina</taxon>
        <taxon>Tremellomycetes</taxon>
        <taxon>Trichosporonales</taxon>
        <taxon>Trichosporonaceae</taxon>
        <taxon>Cutaneotrichosporon</taxon>
    </lineage>
</organism>
<keyword evidence="3" id="KW-1185">Reference proteome</keyword>
<dbReference type="Proteomes" id="UP000053611">
    <property type="component" value="Unassembled WGS sequence"/>
</dbReference>
<proteinExistence type="predicted"/>
<protein>
    <submittedName>
        <fullName evidence="2">Uncharacterized protein</fullName>
    </submittedName>
</protein>
<reference evidence="2 3" key="1">
    <citation type="submission" date="2015-03" db="EMBL/GenBank/DDBJ databases">
        <title>Genomics and transcriptomics of the oil-accumulating basidiomycete yeast T. oleaginosus allow insights into substrate utilization and the diverse evolutionary trajectories of mating systems in fungi.</title>
        <authorList>
            <consortium name="DOE Joint Genome Institute"/>
            <person name="Kourist R."/>
            <person name="Kracht O."/>
            <person name="Bracharz F."/>
            <person name="Lipzen A."/>
            <person name="Nolan M."/>
            <person name="Ohm R."/>
            <person name="Grigoriev I."/>
            <person name="Sun S."/>
            <person name="Heitman J."/>
            <person name="Bruck T."/>
            <person name="Nowrousian M."/>
        </authorList>
    </citation>
    <scope>NUCLEOTIDE SEQUENCE [LARGE SCALE GENOMIC DNA]</scope>
    <source>
        <strain evidence="2 3">IBC0246</strain>
    </source>
</reference>
<dbReference type="GeneID" id="28986087"/>
<sequence>MSYGYRGGYGSFGGGLGGGLGAGGHGTGTSYSSYTFNSRASYGSGISVYSQPSTRRPSLAFPGSYGTTYYNKYEFETHPLLPVGEVSPPSSPTVPVPVPAESSSRAPASPGPTPSRPYTNYTDAYATTSSAHNPYANTYSNEYGADYDPGGSGGSPPERVDRASRPGRGFWAWPMWPRIMPLWFRRRPVVVGQRRPRFCGLF</sequence>
<gene>
    <name evidence="2" type="ORF">CC85DRAFT_303668</name>
</gene>
<feature type="region of interest" description="Disordered" evidence="1">
    <location>
        <begin position="140"/>
        <end position="163"/>
    </location>
</feature>
<dbReference type="RefSeq" id="XP_018277485.1">
    <property type="nucleotide sequence ID" value="XM_018425484.1"/>
</dbReference>